<evidence type="ECO:0000313" key="9">
    <source>
        <dbReference type="Proteomes" id="UP001265746"/>
    </source>
</evidence>
<dbReference type="InterPro" id="IPR002401">
    <property type="entry name" value="Cyt_P450_E_grp-I"/>
</dbReference>
<keyword evidence="7" id="KW-0560">Oxidoreductase</keyword>
<keyword evidence="3 6" id="KW-0349">Heme</keyword>
<dbReference type="Gene3D" id="1.10.630.10">
    <property type="entry name" value="Cytochrome P450"/>
    <property type="match status" value="1"/>
</dbReference>
<proteinExistence type="inferred from homology"/>
<keyword evidence="9" id="KW-1185">Reference proteome</keyword>
<comment type="similarity">
    <text evidence="2 7">Belongs to the cytochrome P450 family.</text>
</comment>
<dbReference type="GO" id="GO:0004497">
    <property type="term" value="F:monooxygenase activity"/>
    <property type="evidence" value="ECO:0007669"/>
    <property type="project" value="UniProtKB-KW"/>
</dbReference>
<accession>A0AAD9SDP9</accession>
<dbReference type="InterPro" id="IPR036396">
    <property type="entry name" value="Cyt_P450_sf"/>
</dbReference>
<evidence type="ECO:0000256" key="5">
    <source>
        <dbReference type="ARBA" id="ARBA00023004"/>
    </source>
</evidence>
<evidence type="ECO:0000256" key="4">
    <source>
        <dbReference type="ARBA" id="ARBA00022723"/>
    </source>
</evidence>
<dbReference type="AlphaFoldDB" id="A0AAD9SDP9"/>
<dbReference type="PANTHER" id="PTHR24305:SF166">
    <property type="entry name" value="CYTOCHROME P450 12A4, MITOCHONDRIAL-RELATED"/>
    <property type="match status" value="1"/>
</dbReference>
<evidence type="ECO:0000256" key="7">
    <source>
        <dbReference type="RuleBase" id="RU000461"/>
    </source>
</evidence>
<dbReference type="InterPro" id="IPR050121">
    <property type="entry name" value="Cytochrome_P450_monoxygenase"/>
</dbReference>
<gene>
    <name evidence="8" type="ORF">N8I77_005281</name>
</gene>
<keyword evidence="7" id="KW-0503">Monooxygenase</keyword>
<comment type="caution">
    <text evidence="8">The sequence shown here is derived from an EMBL/GenBank/DDBJ whole genome shotgun (WGS) entry which is preliminary data.</text>
</comment>
<feature type="binding site" description="axial binding residue" evidence="6">
    <location>
        <position position="134"/>
    </location>
    <ligand>
        <name>heme</name>
        <dbReference type="ChEBI" id="CHEBI:30413"/>
    </ligand>
    <ligandPart>
        <name>Fe</name>
        <dbReference type="ChEBI" id="CHEBI:18248"/>
    </ligandPart>
</feature>
<dbReference type="PANTHER" id="PTHR24305">
    <property type="entry name" value="CYTOCHROME P450"/>
    <property type="match status" value="1"/>
</dbReference>
<reference evidence="8" key="1">
    <citation type="submission" date="2023-06" db="EMBL/GenBank/DDBJ databases">
        <authorList>
            <person name="Noh H."/>
        </authorList>
    </citation>
    <scope>NUCLEOTIDE SEQUENCE</scope>
    <source>
        <strain evidence="8">DUCC20226</strain>
    </source>
</reference>
<dbReference type="PRINTS" id="PR00463">
    <property type="entry name" value="EP450I"/>
</dbReference>
<comment type="cofactor">
    <cofactor evidence="1 6">
        <name>heme</name>
        <dbReference type="ChEBI" id="CHEBI:30413"/>
    </cofactor>
</comment>
<dbReference type="GO" id="GO:0016705">
    <property type="term" value="F:oxidoreductase activity, acting on paired donors, with incorporation or reduction of molecular oxygen"/>
    <property type="evidence" value="ECO:0007669"/>
    <property type="project" value="InterPro"/>
</dbReference>
<sequence>MSLGFRCIGLETITTLCFGDSASCFESEDFHSPVLDSMESIVSWFMVFKHFWVVRQLILLVPEWVALVLFKRGVAFAQMKDTIVSMGVLFPMQHPYAFEKPEQFIPERWLTEDPEARERHEKFFVPFSKGPRSCLGINLAWCEMYLALASLYRRFDISLDGTKDEDFDWIDVGLALFKAPLKCYVSPVVE</sequence>
<dbReference type="GO" id="GO:0020037">
    <property type="term" value="F:heme binding"/>
    <property type="evidence" value="ECO:0007669"/>
    <property type="project" value="InterPro"/>
</dbReference>
<keyword evidence="4 6" id="KW-0479">Metal-binding</keyword>
<protein>
    <submittedName>
        <fullName evidence="8">Uncharacterized protein</fullName>
    </submittedName>
</protein>
<evidence type="ECO:0000256" key="1">
    <source>
        <dbReference type="ARBA" id="ARBA00001971"/>
    </source>
</evidence>
<keyword evidence="5 6" id="KW-0408">Iron</keyword>
<evidence type="ECO:0000256" key="3">
    <source>
        <dbReference type="ARBA" id="ARBA00022617"/>
    </source>
</evidence>
<dbReference type="InterPro" id="IPR001128">
    <property type="entry name" value="Cyt_P450"/>
</dbReference>
<dbReference type="Pfam" id="PF00067">
    <property type="entry name" value="p450"/>
    <property type="match status" value="1"/>
</dbReference>
<name>A0AAD9SDP9_PHOAM</name>
<dbReference type="GO" id="GO:0005506">
    <property type="term" value="F:iron ion binding"/>
    <property type="evidence" value="ECO:0007669"/>
    <property type="project" value="InterPro"/>
</dbReference>
<dbReference type="InterPro" id="IPR017972">
    <property type="entry name" value="Cyt_P450_CS"/>
</dbReference>
<dbReference type="EMBL" id="JAUJFL010000003">
    <property type="protein sequence ID" value="KAK2606539.1"/>
    <property type="molecule type" value="Genomic_DNA"/>
</dbReference>
<dbReference type="Proteomes" id="UP001265746">
    <property type="component" value="Unassembled WGS sequence"/>
</dbReference>
<evidence type="ECO:0000256" key="6">
    <source>
        <dbReference type="PIRSR" id="PIRSR602401-1"/>
    </source>
</evidence>
<dbReference type="SUPFAM" id="SSF48264">
    <property type="entry name" value="Cytochrome P450"/>
    <property type="match status" value="1"/>
</dbReference>
<evidence type="ECO:0000313" key="8">
    <source>
        <dbReference type="EMBL" id="KAK2606539.1"/>
    </source>
</evidence>
<evidence type="ECO:0000256" key="2">
    <source>
        <dbReference type="ARBA" id="ARBA00010617"/>
    </source>
</evidence>
<dbReference type="PROSITE" id="PS00086">
    <property type="entry name" value="CYTOCHROME_P450"/>
    <property type="match status" value="1"/>
</dbReference>
<organism evidence="8 9">
    <name type="scientific">Phomopsis amygdali</name>
    <name type="common">Fusicoccum amygdali</name>
    <dbReference type="NCBI Taxonomy" id="1214568"/>
    <lineage>
        <taxon>Eukaryota</taxon>
        <taxon>Fungi</taxon>
        <taxon>Dikarya</taxon>
        <taxon>Ascomycota</taxon>
        <taxon>Pezizomycotina</taxon>
        <taxon>Sordariomycetes</taxon>
        <taxon>Sordariomycetidae</taxon>
        <taxon>Diaporthales</taxon>
        <taxon>Diaporthaceae</taxon>
        <taxon>Diaporthe</taxon>
    </lineage>
</organism>